<protein>
    <submittedName>
        <fullName evidence="1">(wild Malaysian banana) hypothetical protein</fullName>
    </submittedName>
</protein>
<accession>A0A804KA80</accession>
<dbReference type="AlphaFoldDB" id="A0A804KA80"/>
<evidence type="ECO:0000313" key="3">
    <source>
        <dbReference type="Proteomes" id="UP000012960"/>
    </source>
</evidence>
<dbReference type="Gramene" id="Ma08_t24300.1">
    <property type="protein sequence ID" value="Ma08_p24300.1"/>
    <property type="gene ID" value="Ma08_g24300"/>
</dbReference>
<reference evidence="1" key="1">
    <citation type="submission" date="2021-03" db="EMBL/GenBank/DDBJ databases">
        <authorList>
            <consortium name="Genoscope - CEA"/>
            <person name="William W."/>
        </authorList>
    </citation>
    <scope>NUCLEOTIDE SEQUENCE</scope>
    <source>
        <strain evidence="1">Doubled-haploid Pahang</strain>
    </source>
</reference>
<dbReference type="EMBL" id="HG996472">
    <property type="protein sequence ID" value="CAG1832587.1"/>
    <property type="molecule type" value="Genomic_DNA"/>
</dbReference>
<dbReference type="EnsemblPlants" id="Ma08_t24300.1">
    <property type="protein sequence ID" value="Ma08_p24300.1"/>
    <property type="gene ID" value="Ma08_g24300"/>
</dbReference>
<proteinExistence type="predicted"/>
<evidence type="ECO:0000313" key="2">
    <source>
        <dbReference type="EnsemblPlants" id="Ma08_p24300.1"/>
    </source>
</evidence>
<reference evidence="2" key="2">
    <citation type="submission" date="2021-05" db="UniProtKB">
        <authorList>
            <consortium name="EnsemblPlants"/>
        </authorList>
    </citation>
    <scope>IDENTIFICATION</scope>
    <source>
        <strain evidence="2">subsp. malaccensis</strain>
    </source>
</reference>
<dbReference type="Proteomes" id="UP000012960">
    <property type="component" value="Unplaced"/>
</dbReference>
<dbReference type="InParanoid" id="A0A804KA80"/>
<gene>
    <name evidence="1" type="ORF">GSMUA_85070.1</name>
</gene>
<organism evidence="2 3">
    <name type="scientific">Musa acuminata subsp. malaccensis</name>
    <name type="common">Wild banana</name>
    <name type="synonym">Musa malaccensis</name>
    <dbReference type="NCBI Taxonomy" id="214687"/>
    <lineage>
        <taxon>Eukaryota</taxon>
        <taxon>Viridiplantae</taxon>
        <taxon>Streptophyta</taxon>
        <taxon>Embryophyta</taxon>
        <taxon>Tracheophyta</taxon>
        <taxon>Spermatophyta</taxon>
        <taxon>Magnoliopsida</taxon>
        <taxon>Liliopsida</taxon>
        <taxon>Zingiberales</taxon>
        <taxon>Musaceae</taxon>
        <taxon>Musa</taxon>
    </lineage>
</organism>
<keyword evidence="3" id="KW-1185">Reference proteome</keyword>
<sequence>MPASASRNLLPPLFVDRLFRLPEIAILFASLRSGSQKKHHRRAREKAVAVPSLSLTALITIFLNYE</sequence>
<name>A0A804KA80_MUSAM</name>
<evidence type="ECO:0000313" key="1">
    <source>
        <dbReference type="EMBL" id="CAG1832587.1"/>
    </source>
</evidence>